<protein>
    <recommendedName>
        <fullName evidence="2">Putative gluconeogenesis factor</fullName>
    </recommendedName>
</protein>
<dbReference type="AlphaFoldDB" id="A0A1G2CMG2"/>
<dbReference type="Proteomes" id="UP000178348">
    <property type="component" value="Unassembled WGS sequence"/>
</dbReference>
<dbReference type="PANTHER" id="PTHR30135">
    <property type="entry name" value="UNCHARACTERIZED PROTEIN YVCK-RELATED"/>
    <property type="match status" value="1"/>
</dbReference>
<evidence type="ECO:0000313" key="4">
    <source>
        <dbReference type="Proteomes" id="UP000178348"/>
    </source>
</evidence>
<dbReference type="HAMAP" id="MF_00973">
    <property type="entry name" value="Gluconeogen_factor"/>
    <property type="match status" value="1"/>
</dbReference>
<dbReference type="InterPro" id="IPR010119">
    <property type="entry name" value="Gluconeogen_factor"/>
</dbReference>
<evidence type="ECO:0000256" key="2">
    <source>
        <dbReference type="HAMAP-Rule" id="MF_00973"/>
    </source>
</evidence>
<evidence type="ECO:0000313" key="3">
    <source>
        <dbReference type="EMBL" id="OGZ02596.1"/>
    </source>
</evidence>
<reference evidence="3 4" key="1">
    <citation type="journal article" date="2016" name="Nat. Commun.">
        <title>Thousands of microbial genomes shed light on interconnected biogeochemical processes in an aquifer system.</title>
        <authorList>
            <person name="Anantharaman K."/>
            <person name="Brown C.T."/>
            <person name="Hug L.A."/>
            <person name="Sharon I."/>
            <person name="Castelle C.J."/>
            <person name="Probst A.J."/>
            <person name="Thomas B.C."/>
            <person name="Singh A."/>
            <person name="Wilkins M.J."/>
            <person name="Karaoz U."/>
            <person name="Brodie E.L."/>
            <person name="Williams K.H."/>
            <person name="Hubbard S.S."/>
            <person name="Banfield J.F."/>
        </authorList>
    </citation>
    <scope>NUCLEOTIDE SEQUENCE [LARGE SCALE GENOMIC DNA]</scope>
</reference>
<comment type="similarity">
    <text evidence="2">Belongs to the gluconeogenesis factor family.</text>
</comment>
<dbReference type="GO" id="GO:0008360">
    <property type="term" value="P:regulation of cell shape"/>
    <property type="evidence" value="ECO:0007669"/>
    <property type="project" value="UniProtKB-UniRule"/>
</dbReference>
<dbReference type="InterPro" id="IPR002882">
    <property type="entry name" value="CofD"/>
</dbReference>
<gene>
    <name evidence="3" type="ORF">A2946_01515</name>
</gene>
<dbReference type="GO" id="GO:0005737">
    <property type="term" value="C:cytoplasm"/>
    <property type="evidence" value="ECO:0007669"/>
    <property type="project" value="UniProtKB-SubCell"/>
</dbReference>
<evidence type="ECO:0000256" key="1">
    <source>
        <dbReference type="ARBA" id="ARBA00022490"/>
    </source>
</evidence>
<dbReference type="Gene3D" id="3.40.50.10680">
    <property type="entry name" value="CofD-like domains"/>
    <property type="match status" value="1"/>
</dbReference>
<organism evidence="3 4">
    <name type="scientific">Candidatus Liptonbacteria bacterium RIFCSPLOWO2_01_FULL_53_13</name>
    <dbReference type="NCBI Taxonomy" id="1798651"/>
    <lineage>
        <taxon>Bacteria</taxon>
        <taxon>Candidatus Liptoniibacteriota</taxon>
    </lineage>
</organism>
<comment type="function">
    <text evidence="2">Required for morphogenesis under gluconeogenic growth conditions.</text>
</comment>
<dbReference type="EMBL" id="MHLB01000007">
    <property type="protein sequence ID" value="OGZ02596.1"/>
    <property type="molecule type" value="Genomic_DNA"/>
</dbReference>
<keyword evidence="1 2" id="KW-0963">Cytoplasm</keyword>
<proteinExistence type="inferred from homology"/>
<comment type="subcellular location">
    <subcellularLocation>
        <location evidence="2">Cytoplasm</location>
    </subcellularLocation>
</comment>
<dbReference type="SUPFAM" id="SSF142338">
    <property type="entry name" value="CofD-like"/>
    <property type="match status" value="1"/>
</dbReference>
<sequence length="322" mass="35328">MPKKVVVIGGGTGTFTVLSGLKKYPFNLTAIVTMSDDGSSSGVLRDELGVLPPGDVRQCLVALSRSPQFLRELMNYRFREGGLRGHSFGNLFISALEKMTGSFDEAVTRASEVLHIEGRVIPSTLNKVRLAAKFSDGKIVRGEDKLAHTNLHGMQKLFLVPRALANPKALRAIAEADAIVIGPGNLFRSLVPNLLARGIPEAIRKSHGKKIFVANLMTQEGHTDGFTLGEYIKTIEQYLGGPMEYVIWNKKMPPAALLKRYARKGEHLVPRGEIVSGHRYIGGNLVSEKIFRPQKWDPISAHRTLIRHDPARLGALIAKLVA</sequence>
<dbReference type="Pfam" id="PF01933">
    <property type="entry name" value="CofD"/>
    <property type="match status" value="1"/>
</dbReference>
<dbReference type="CDD" id="cd07187">
    <property type="entry name" value="YvcK_like"/>
    <property type="match status" value="1"/>
</dbReference>
<accession>A0A1G2CMG2</accession>
<comment type="caution">
    <text evidence="3">The sequence shown here is derived from an EMBL/GenBank/DDBJ whole genome shotgun (WGS) entry which is preliminary data.</text>
</comment>
<dbReference type="GO" id="GO:0043743">
    <property type="term" value="F:LPPG:FO 2-phospho-L-lactate transferase activity"/>
    <property type="evidence" value="ECO:0007669"/>
    <property type="project" value="InterPro"/>
</dbReference>
<dbReference type="NCBIfam" id="TIGR01826">
    <property type="entry name" value="CofD_related"/>
    <property type="match status" value="1"/>
</dbReference>
<name>A0A1G2CMG2_9BACT</name>
<dbReference type="InterPro" id="IPR038136">
    <property type="entry name" value="CofD-like_dom_sf"/>
</dbReference>
<dbReference type="PANTHER" id="PTHR30135:SF3">
    <property type="entry name" value="GLUCONEOGENESIS FACTOR-RELATED"/>
    <property type="match status" value="1"/>
</dbReference>